<dbReference type="InterPro" id="IPR036875">
    <property type="entry name" value="Znf_CCHC_sf"/>
</dbReference>
<evidence type="ECO:0000256" key="2">
    <source>
        <dbReference type="SAM" id="MobiDB-lite"/>
    </source>
</evidence>
<dbReference type="Pfam" id="PF08284">
    <property type="entry name" value="RVP_2"/>
    <property type="match status" value="1"/>
</dbReference>
<evidence type="ECO:0000313" key="4">
    <source>
        <dbReference type="EMBL" id="GJT10435.1"/>
    </source>
</evidence>
<accession>A0ABQ5B6Q9</accession>
<sequence>MVAATEPTIIQKAVQKASTLTYEAIRNRSLKKNPKKRGNCGDPSRDRNVKDDNKRTRTGNAFATTTNPVRREYIGAAPKCANYNLHYSSESPCRACFNCNRLGHLAKDCRVVPRMVNPVNARNPTAAHEACFECGGIDHFKAACPRLNQAQRPGGNHLNQDVTNNGGQGRGNNDNKECGRAFMLGVEKARQDPNIMTGMFTLNNHYATTLFDSSANSSFVSTTFIPLLGIKPSNLEIEGHVFDIDLIPFGHRSFDMIIDMDWLSKHKAEIVCHEKVVRIPLQKGKVLRVIGERLEEKVRHLMSAKAKEQKQEEIVVVRNIPEVFPDDLSGLPPTREIEFHIELIPGAILVAKYPYRLAPSEMKELSGQLRELQDKGFIL</sequence>
<evidence type="ECO:0000313" key="5">
    <source>
        <dbReference type="Proteomes" id="UP001151760"/>
    </source>
</evidence>
<dbReference type="InterPro" id="IPR043502">
    <property type="entry name" value="DNA/RNA_pol_sf"/>
</dbReference>
<dbReference type="Gene3D" id="4.10.60.10">
    <property type="entry name" value="Zinc finger, CCHC-type"/>
    <property type="match status" value="1"/>
</dbReference>
<proteinExistence type="predicted"/>
<dbReference type="Gene3D" id="2.40.70.10">
    <property type="entry name" value="Acid Proteases"/>
    <property type="match status" value="1"/>
</dbReference>
<keyword evidence="4" id="KW-0695">RNA-directed DNA polymerase</keyword>
<dbReference type="Proteomes" id="UP001151760">
    <property type="component" value="Unassembled WGS sequence"/>
</dbReference>
<dbReference type="SUPFAM" id="SSF57756">
    <property type="entry name" value="Retrovirus zinc finger-like domains"/>
    <property type="match status" value="1"/>
</dbReference>
<keyword evidence="1" id="KW-0862">Zinc</keyword>
<reference evidence="4" key="2">
    <citation type="submission" date="2022-01" db="EMBL/GenBank/DDBJ databases">
        <authorList>
            <person name="Yamashiro T."/>
            <person name="Shiraishi A."/>
            <person name="Satake H."/>
            <person name="Nakayama K."/>
        </authorList>
    </citation>
    <scope>NUCLEOTIDE SEQUENCE</scope>
</reference>
<reference evidence="4" key="1">
    <citation type="journal article" date="2022" name="Int. J. Mol. Sci.">
        <title>Draft Genome of Tanacetum Coccineum: Genomic Comparison of Closely Related Tanacetum-Family Plants.</title>
        <authorList>
            <person name="Yamashiro T."/>
            <person name="Shiraishi A."/>
            <person name="Nakayama K."/>
            <person name="Satake H."/>
        </authorList>
    </citation>
    <scope>NUCLEOTIDE SEQUENCE</scope>
</reference>
<feature type="domain" description="CCHC-type" evidence="3">
    <location>
        <begin position="96"/>
        <end position="110"/>
    </location>
</feature>
<comment type="caution">
    <text evidence="4">The sequence shown here is derived from an EMBL/GenBank/DDBJ whole genome shotgun (WGS) entry which is preliminary data.</text>
</comment>
<keyword evidence="4" id="KW-0808">Transferase</keyword>
<keyword evidence="1" id="KW-0863">Zinc-finger</keyword>
<feature type="region of interest" description="Disordered" evidence="2">
    <location>
        <begin position="31"/>
        <end position="60"/>
    </location>
</feature>
<evidence type="ECO:0000256" key="1">
    <source>
        <dbReference type="PROSITE-ProRule" id="PRU00047"/>
    </source>
</evidence>
<dbReference type="InterPro" id="IPR001878">
    <property type="entry name" value="Znf_CCHC"/>
</dbReference>
<dbReference type="PROSITE" id="PS50158">
    <property type="entry name" value="ZF_CCHC"/>
    <property type="match status" value="1"/>
</dbReference>
<name>A0ABQ5B6Q9_9ASTR</name>
<dbReference type="EMBL" id="BQNB010012987">
    <property type="protein sequence ID" value="GJT10435.1"/>
    <property type="molecule type" value="Genomic_DNA"/>
</dbReference>
<dbReference type="PANTHER" id="PTHR15503:SF45">
    <property type="entry name" value="RNA-DIRECTED DNA POLYMERASE HOMOLOG"/>
    <property type="match status" value="1"/>
</dbReference>
<organism evidence="4 5">
    <name type="scientific">Tanacetum coccineum</name>
    <dbReference type="NCBI Taxonomy" id="301880"/>
    <lineage>
        <taxon>Eukaryota</taxon>
        <taxon>Viridiplantae</taxon>
        <taxon>Streptophyta</taxon>
        <taxon>Embryophyta</taxon>
        <taxon>Tracheophyta</taxon>
        <taxon>Spermatophyta</taxon>
        <taxon>Magnoliopsida</taxon>
        <taxon>eudicotyledons</taxon>
        <taxon>Gunneridae</taxon>
        <taxon>Pentapetalae</taxon>
        <taxon>asterids</taxon>
        <taxon>campanulids</taxon>
        <taxon>Asterales</taxon>
        <taxon>Asteraceae</taxon>
        <taxon>Asteroideae</taxon>
        <taxon>Anthemideae</taxon>
        <taxon>Anthemidinae</taxon>
        <taxon>Tanacetum</taxon>
    </lineage>
</organism>
<dbReference type="GO" id="GO:0003964">
    <property type="term" value="F:RNA-directed DNA polymerase activity"/>
    <property type="evidence" value="ECO:0007669"/>
    <property type="project" value="UniProtKB-KW"/>
</dbReference>
<gene>
    <name evidence="4" type="ORF">Tco_0857477</name>
</gene>
<dbReference type="InterPro" id="IPR021109">
    <property type="entry name" value="Peptidase_aspartic_dom_sf"/>
</dbReference>
<evidence type="ECO:0000259" key="3">
    <source>
        <dbReference type="PROSITE" id="PS50158"/>
    </source>
</evidence>
<dbReference type="PANTHER" id="PTHR15503">
    <property type="entry name" value="LDOC1 RELATED"/>
    <property type="match status" value="1"/>
</dbReference>
<dbReference type="Pfam" id="PF00098">
    <property type="entry name" value="zf-CCHC"/>
    <property type="match status" value="1"/>
</dbReference>
<protein>
    <submittedName>
        <fullName evidence="4">Reverse transcriptase domain-containing protein</fullName>
    </submittedName>
</protein>
<keyword evidence="5" id="KW-1185">Reference proteome</keyword>
<feature type="region of interest" description="Disordered" evidence="2">
    <location>
        <begin position="151"/>
        <end position="172"/>
    </location>
</feature>
<dbReference type="SMART" id="SM00343">
    <property type="entry name" value="ZnF_C2HC"/>
    <property type="match status" value="2"/>
</dbReference>
<keyword evidence="1" id="KW-0479">Metal-binding</keyword>
<keyword evidence="4" id="KW-0548">Nucleotidyltransferase</keyword>
<feature type="compositionally biased region" description="Basic and acidic residues" evidence="2">
    <location>
        <begin position="43"/>
        <end position="55"/>
    </location>
</feature>
<dbReference type="InterPro" id="IPR032567">
    <property type="entry name" value="RTL1-rel"/>
</dbReference>
<dbReference type="SUPFAM" id="SSF56672">
    <property type="entry name" value="DNA/RNA polymerases"/>
    <property type="match status" value="1"/>
</dbReference>